<dbReference type="Pfam" id="PF02563">
    <property type="entry name" value="Poly_export"/>
    <property type="match status" value="1"/>
</dbReference>
<dbReference type="EMBL" id="VITY01000002">
    <property type="protein sequence ID" value="TWC05840.1"/>
    <property type="molecule type" value="Genomic_DNA"/>
</dbReference>
<comment type="similarity">
    <text evidence="2">Belongs to the BexD/CtrA/VexA family.</text>
</comment>
<dbReference type="PROSITE" id="PS51257">
    <property type="entry name" value="PROKAR_LIPOPROTEIN"/>
    <property type="match status" value="1"/>
</dbReference>
<keyword evidence="4" id="KW-1134">Transmembrane beta strand</keyword>
<dbReference type="Gene3D" id="3.30.1950.10">
    <property type="entry name" value="wza like domain"/>
    <property type="match status" value="1"/>
</dbReference>
<keyword evidence="12" id="KW-0564">Palmitate</keyword>
<keyword evidence="7 15" id="KW-0732">Signal</keyword>
<dbReference type="GO" id="GO:0006811">
    <property type="term" value="P:monoatomic ion transport"/>
    <property type="evidence" value="ECO:0007669"/>
    <property type="project" value="UniProtKB-KW"/>
</dbReference>
<organism evidence="19 20">
    <name type="scientific">Bradyrhizobium macuxiense</name>
    <dbReference type="NCBI Taxonomy" id="1755647"/>
    <lineage>
        <taxon>Bacteria</taxon>
        <taxon>Pseudomonadati</taxon>
        <taxon>Pseudomonadota</taxon>
        <taxon>Alphaproteobacteria</taxon>
        <taxon>Hyphomicrobiales</taxon>
        <taxon>Nitrobacteraceae</taxon>
        <taxon>Bradyrhizobium</taxon>
    </lineage>
</organism>
<name>A0A560ME24_9BRAD</name>
<keyword evidence="20" id="KW-1185">Reference proteome</keyword>
<keyword evidence="9" id="KW-0406">Ion transport</keyword>
<feature type="chain" id="PRO_5022104020" evidence="15">
    <location>
        <begin position="25"/>
        <end position="394"/>
    </location>
</feature>
<dbReference type="GO" id="GO:0046930">
    <property type="term" value="C:pore complex"/>
    <property type="evidence" value="ECO:0007669"/>
    <property type="project" value="UniProtKB-KW"/>
</dbReference>
<evidence type="ECO:0000313" key="19">
    <source>
        <dbReference type="EMBL" id="TWC05840.1"/>
    </source>
</evidence>
<evidence type="ECO:0000256" key="11">
    <source>
        <dbReference type="ARBA" id="ARBA00023136"/>
    </source>
</evidence>
<keyword evidence="6" id="KW-0812">Transmembrane</keyword>
<evidence type="ECO:0000256" key="10">
    <source>
        <dbReference type="ARBA" id="ARBA00023114"/>
    </source>
</evidence>
<dbReference type="Gene3D" id="3.10.560.10">
    <property type="entry name" value="Outer membrane lipoprotein wza domain like"/>
    <property type="match status" value="2"/>
</dbReference>
<comment type="caution">
    <text evidence="19">The sequence shown here is derived from an EMBL/GenBank/DDBJ whole genome shotgun (WGS) entry which is preliminary data.</text>
</comment>
<evidence type="ECO:0000259" key="18">
    <source>
        <dbReference type="Pfam" id="PF22461"/>
    </source>
</evidence>
<evidence type="ECO:0000256" key="1">
    <source>
        <dbReference type="ARBA" id="ARBA00004571"/>
    </source>
</evidence>
<evidence type="ECO:0000256" key="9">
    <source>
        <dbReference type="ARBA" id="ARBA00023065"/>
    </source>
</evidence>
<feature type="domain" description="Soluble ligand binding" evidence="17">
    <location>
        <begin position="173"/>
        <end position="224"/>
    </location>
</feature>
<keyword evidence="3" id="KW-0813">Transport</keyword>
<dbReference type="PANTHER" id="PTHR33619">
    <property type="entry name" value="POLYSACCHARIDE EXPORT PROTEIN GFCE-RELATED"/>
    <property type="match status" value="1"/>
</dbReference>
<dbReference type="InterPro" id="IPR003715">
    <property type="entry name" value="Poly_export_N"/>
</dbReference>
<dbReference type="PANTHER" id="PTHR33619:SF3">
    <property type="entry name" value="POLYSACCHARIDE EXPORT PROTEIN GFCE-RELATED"/>
    <property type="match status" value="1"/>
</dbReference>
<reference evidence="19 20" key="1">
    <citation type="submission" date="2019-06" db="EMBL/GenBank/DDBJ databases">
        <title>Genomic Encyclopedia of Type Strains, Phase IV (KMG-V): Genome sequencing to study the core and pangenomes of soil and plant-associated prokaryotes.</title>
        <authorList>
            <person name="Whitman W."/>
        </authorList>
    </citation>
    <scope>NUCLEOTIDE SEQUENCE [LARGE SCALE GENOMIC DNA]</scope>
    <source>
        <strain evidence="19 20">BR 10355</strain>
    </source>
</reference>
<evidence type="ECO:0000256" key="7">
    <source>
        <dbReference type="ARBA" id="ARBA00022729"/>
    </source>
</evidence>
<feature type="domain" description="Polysaccharide export protein N-terminal" evidence="16">
    <location>
        <begin position="75"/>
        <end position="164"/>
    </location>
</feature>
<feature type="domain" description="SLBB" evidence="18">
    <location>
        <begin position="260"/>
        <end position="350"/>
    </location>
</feature>
<dbReference type="Proteomes" id="UP000321304">
    <property type="component" value="Unassembled WGS sequence"/>
</dbReference>
<evidence type="ECO:0000256" key="12">
    <source>
        <dbReference type="ARBA" id="ARBA00023139"/>
    </source>
</evidence>
<gene>
    <name evidence="19" type="ORF">FBZ93_102153</name>
</gene>
<keyword evidence="14" id="KW-0449">Lipoprotein</keyword>
<dbReference type="InterPro" id="IPR054765">
    <property type="entry name" value="SLBB_dom"/>
</dbReference>
<keyword evidence="5" id="KW-0762">Sugar transport</keyword>
<keyword evidence="13" id="KW-0998">Cell outer membrane</keyword>
<evidence type="ECO:0000256" key="6">
    <source>
        <dbReference type="ARBA" id="ARBA00022692"/>
    </source>
</evidence>
<sequence length="394" mass="42192">MSRANFIRIMILLAAAVSVSGCHYMPTNGPTSSDVVAGQRDPESLPYAMVKITPQVENVLASFAPQLAGGIQGPPPKDIHFGIGDVVSVTIFEAAAGGLFIPVEAGVRPGNYITLPNQNVDTDGNISVPYAGAIRAKNRTQTEVQRSIVDALKNRAIEPQAVVALIEQRTSLISVLGEVNSPNRFPANAAGERVLDSITRAGGPKGQGFDTWVMLERDGKRTTVPFGQLVYEPKSNIYAHPGDTIYVYREPQTFVAFGASGAQGQFNFEAWRISLAEAVAKAGGLNDSSADPASVFVYRGELPEVAAKLGIDVSKYAGPIIPVVYNINFRDPAGYFLATRFQLRNKDVLYASNAASVEDAKLMQQIRLVTATVNDPIVAAYNATLLRNSIKLAP</sequence>
<evidence type="ECO:0000259" key="16">
    <source>
        <dbReference type="Pfam" id="PF02563"/>
    </source>
</evidence>
<accession>A0A560ME24</accession>
<dbReference type="InterPro" id="IPR049712">
    <property type="entry name" value="Poly_export"/>
</dbReference>
<comment type="subcellular location">
    <subcellularLocation>
        <location evidence="1">Cell outer membrane</location>
        <topology evidence="1">Multi-pass membrane protein</topology>
    </subcellularLocation>
</comment>
<evidence type="ECO:0000256" key="2">
    <source>
        <dbReference type="ARBA" id="ARBA00009450"/>
    </source>
</evidence>
<protein>
    <submittedName>
        <fullName evidence="19">Polysaccharide export outer membrane protein</fullName>
    </submittedName>
</protein>
<dbReference type="GO" id="GO:0009279">
    <property type="term" value="C:cell outer membrane"/>
    <property type="evidence" value="ECO:0007669"/>
    <property type="project" value="UniProtKB-SubCell"/>
</dbReference>
<proteinExistence type="inferred from homology"/>
<dbReference type="InterPro" id="IPR019554">
    <property type="entry name" value="Soluble_ligand-bd"/>
</dbReference>
<evidence type="ECO:0000256" key="4">
    <source>
        <dbReference type="ARBA" id="ARBA00022452"/>
    </source>
</evidence>
<evidence type="ECO:0000256" key="13">
    <source>
        <dbReference type="ARBA" id="ARBA00023237"/>
    </source>
</evidence>
<evidence type="ECO:0000256" key="3">
    <source>
        <dbReference type="ARBA" id="ARBA00022448"/>
    </source>
</evidence>
<evidence type="ECO:0000256" key="8">
    <source>
        <dbReference type="ARBA" id="ARBA00023047"/>
    </source>
</evidence>
<dbReference type="Pfam" id="PF22461">
    <property type="entry name" value="SLBB_2"/>
    <property type="match status" value="1"/>
</dbReference>
<keyword evidence="8" id="KW-0625">Polysaccharide transport</keyword>
<feature type="signal peptide" evidence="15">
    <location>
        <begin position="1"/>
        <end position="24"/>
    </location>
</feature>
<evidence type="ECO:0000313" key="20">
    <source>
        <dbReference type="Proteomes" id="UP000321304"/>
    </source>
</evidence>
<dbReference type="GO" id="GO:0015159">
    <property type="term" value="F:polysaccharide transmembrane transporter activity"/>
    <property type="evidence" value="ECO:0007669"/>
    <property type="project" value="InterPro"/>
</dbReference>
<dbReference type="Pfam" id="PF10531">
    <property type="entry name" value="SLBB"/>
    <property type="match status" value="1"/>
</dbReference>
<evidence type="ECO:0000256" key="14">
    <source>
        <dbReference type="ARBA" id="ARBA00023288"/>
    </source>
</evidence>
<evidence type="ECO:0000259" key="17">
    <source>
        <dbReference type="Pfam" id="PF10531"/>
    </source>
</evidence>
<dbReference type="AlphaFoldDB" id="A0A560ME24"/>
<keyword evidence="10" id="KW-0626">Porin</keyword>
<evidence type="ECO:0000256" key="5">
    <source>
        <dbReference type="ARBA" id="ARBA00022597"/>
    </source>
</evidence>
<keyword evidence="11" id="KW-0472">Membrane</keyword>
<dbReference type="GO" id="GO:0015288">
    <property type="term" value="F:porin activity"/>
    <property type="evidence" value="ECO:0007669"/>
    <property type="project" value="UniProtKB-KW"/>
</dbReference>
<evidence type="ECO:0000256" key="15">
    <source>
        <dbReference type="SAM" id="SignalP"/>
    </source>
</evidence>